<proteinExistence type="predicted"/>
<comment type="caution">
    <text evidence="1">The sequence shown here is derived from an EMBL/GenBank/DDBJ whole genome shotgun (WGS) entry which is preliminary data.</text>
</comment>
<gene>
    <name evidence="1" type="ORF">WJX74_000876</name>
</gene>
<protein>
    <submittedName>
        <fullName evidence="1">Uncharacterized protein</fullName>
    </submittedName>
</protein>
<sequence length="175" mass="18865">MPAPETPDGEVVWADPVVFAGPMFEAIDMESEGGLAGTSAELFGPLAIILVGFAREEVDIFKHMMNDMDGDMVKVSACSRQMLAAKLIDALQAPVPAFEQLPDGTPRAVFLSGMNGPEVNEVISAYHDSGLPDCAWAAALPVNAERLVGKLVQDIYGDHQHIVDREMRLQQLKSS</sequence>
<dbReference type="Proteomes" id="UP001438707">
    <property type="component" value="Unassembled WGS sequence"/>
</dbReference>
<dbReference type="PANTHER" id="PTHR35732:SF1">
    <property type="entry name" value="OS10G0545100 PROTEIN"/>
    <property type="match status" value="1"/>
</dbReference>
<dbReference type="EMBL" id="JALJOS010000001">
    <property type="protein sequence ID" value="KAK9844329.1"/>
    <property type="molecule type" value="Genomic_DNA"/>
</dbReference>
<dbReference type="Pfam" id="PF12646">
    <property type="entry name" value="DUF3783"/>
    <property type="match status" value="1"/>
</dbReference>
<evidence type="ECO:0000313" key="2">
    <source>
        <dbReference type="Proteomes" id="UP001438707"/>
    </source>
</evidence>
<dbReference type="PANTHER" id="PTHR35732">
    <property type="entry name" value="OS10G0545100 PROTEIN"/>
    <property type="match status" value="1"/>
</dbReference>
<evidence type="ECO:0000313" key="1">
    <source>
        <dbReference type="EMBL" id="KAK9844329.1"/>
    </source>
</evidence>
<keyword evidence="2" id="KW-1185">Reference proteome</keyword>
<accession>A0AAW1SFJ9</accession>
<organism evidence="1 2">
    <name type="scientific">Apatococcus lobatus</name>
    <dbReference type="NCBI Taxonomy" id="904363"/>
    <lineage>
        <taxon>Eukaryota</taxon>
        <taxon>Viridiplantae</taxon>
        <taxon>Chlorophyta</taxon>
        <taxon>core chlorophytes</taxon>
        <taxon>Trebouxiophyceae</taxon>
        <taxon>Chlorellales</taxon>
        <taxon>Chlorellaceae</taxon>
        <taxon>Apatococcus</taxon>
    </lineage>
</organism>
<dbReference type="AlphaFoldDB" id="A0AAW1SFJ9"/>
<reference evidence="1 2" key="1">
    <citation type="journal article" date="2024" name="Nat. Commun.">
        <title>Phylogenomics reveals the evolutionary origins of lichenization in chlorophyte algae.</title>
        <authorList>
            <person name="Puginier C."/>
            <person name="Libourel C."/>
            <person name="Otte J."/>
            <person name="Skaloud P."/>
            <person name="Haon M."/>
            <person name="Grisel S."/>
            <person name="Petersen M."/>
            <person name="Berrin J.G."/>
            <person name="Delaux P.M."/>
            <person name="Dal Grande F."/>
            <person name="Keller J."/>
        </authorList>
    </citation>
    <scope>NUCLEOTIDE SEQUENCE [LARGE SCALE GENOMIC DNA]</scope>
    <source>
        <strain evidence="1 2">SAG 2145</strain>
    </source>
</reference>
<name>A0AAW1SFJ9_9CHLO</name>
<dbReference type="InterPro" id="IPR016621">
    <property type="entry name" value="UCP014543"/>
</dbReference>